<accession>A0ABT1NZ09</accession>
<keyword evidence="2" id="KW-1185">Reference proteome</keyword>
<organism evidence="1 2">
    <name type="scientific">Microbulbifer elongatus</name>
    <dbReference type="NCBI Taxonomy" id="86173"/>
    <lineage>
        <taxon>Bacteria</taxon>
        <taxon>Pseudomonadati</taxon>
        <taxon>Pseudomonadota</taxon>
        <taxon>Gammaproteobacteria</taxon>
        <taxon>Cellvibrionales</taxon>
        <taxon>Microbulbiferaceae</taxon>
        <taxon>Microbulbifer</taxon>
    </lineage>
</organism>
<protein>
    <submittedName>
        <fullName evidence="1">Uncharacterized protein</fullName>
    </submittedName>
</protein>
<evidence type="ECO:0000313" key="1">
    <source>
        <dbReference type="EMBL" id="MCQ3829120.1"/>
    </source>
</evidence>
<name>A0ABT1NZ09_9GAMM</name>
<reference evidence="1" key="1">
    <citation type="thesis" date="2020" institute="Technische Universitat Dresden" country="Dresden, Germany">
        <title>The Agarolytic System of Microbulbifer elongatus PORT2, Isolated from Batu Karas, Pangandaran West Java Indonesia.</title>
        <authorList>
            <person name="Anggraeni S.R."/>
        </authorList>
    </citation>
    <scope>NUCLEOTIDE SEQUENCE</scope>
    <source>
        <strain evidence="1">PORT2</strain>
    </source>
</reference>
<evidence type="ECO:0000313" key="2">
    <source>
        <dbReference type="Proteomes" id="UP001205566"/>
    </source>
</evidence>
<dbReference type="RefSeq" id="WP_255874019.1">
    <property type="nucleotide sequence ID" value="NZ_JACASI010000015.1"/>
</dbReference>
<proteinExistence type="predicted"/>
<comment type="caution">
    <text evidence="1">The sequence shown here is derived from an EMBL/GenBank/DDBJ whole genome shotgun (WGS) entry which is preliminary data.</text>
</comment>
<dbReference type="EMBL" id="JACASI010000015">
    <property type="protein sequence ID" value="MCQ3829120.1"/>
    <property type="molecule type" value="Genomic_DNA"/>
</dbReference>
<sequence>MLTATEFTRQLMGLREQYRADNAWVGNWRTGSWNDENTMAHYIHCAYNLYRATATNMLKLTLLGGTQIRLDDAYIRNFGITGANGIQDRVTKEHVYAEVMRRIGRTTNPSPTADRNPAAVVRSGSILSEKGWTPILNDALIIGAACGRQQFALALTSTEQLRWERINGDKVTRFAVNASRFGETPALKNAWKSFFNASKKMFFDGGNPRVFARELLGLYFFGYTPEYSWHQLVFRPPQGGVVRPTFNLYLDQLRNVNFHTGDKIRIMQAISDFLFNEPEALGQPWTRRVVAV</sequence>
<gene>
    <name evidence="1" type="ORF">HXX02_06660</name>
</gene>
<dbReference type="Proteomes" id="UP001205566">
    <property type="component" value="Unassembled WGS sequence"/>
</dbReference>